<gene>
    <name evidence="1" type="ORF">CLODIP_2_CD02981</name>
</gene>
<dbReference type="Proteomes" id="UP000494165">
    <property type="component" value="Unassembled WGS sequence"/>
</dbReference>
<dbReference type="AlphaFoldDB" id="A0A8S1DPS1"/>
<comment type="caution">
    <text evidence="1">The sequence shown here is derived from an EMBL/GenBank/DDBJ whole genome shotgun (WGS) entry which is preliminary data.</text>
</comment>
<keyword evidence="2" id="KW-1185">Reference proteome</keyword>
<evidence type="ECO:0000313" key="1">
    <source>
        <dbReference type="EMBL" id="CAB3382294.1"/>
    </source>
</evidence>
<dbReference type="EMBL" id="CADEPI010000264">
    <property type="protein sequence ID" value="CAB3382294.1"/>
    <property type="molecule type" value="Genomic_DNA"/>
</dbReference>
<accession>A0A8S1DPS1</accession>
<name>A0A8S1DPS1_9INSE</name>
<evidence type="ECO:0000313" key="2">
    <source>
        <dbReference type="Proteomes" id="UP000494165"/>
    </source>
</evidence>
<sequence length="74" mass="8519">MSTSNSERTTALSQCSISYWLENNYAASSFHRYSRKFAPYINGVSRTQSKILFFEHGSGIKPTDCNRRKSEDYP</sequence>
<protein>
    <submittedName>
        <fullName evidence="1">Uncharacterized protein</fullName>
    </submittedName>
</protein>
<organism evidence="1 2">
    <name type="scientific">Cloeon dipterum</name>
    <dbReference type="NCBI Taxonomy" id="197152"/>
    <lineage>
        <taxon>Eukaryota</taxon>
        <taxon>Metazoa</taxon>
        <taxon>Ecdysozoa</taxon>
        <taxon>Arthropoda</taxon>
        <taxon>Hexapoda</taxon>
        <taxon>Insecta</taxon>
        <taxon>Pterygota</taxon>
        <taxon>Palaeoptera</taxon>
        <taxon>Ephemeroptera</taxon>
        <taxon>Pisciforma</taxon>
        <taxon>Baetidae</taxon>
        <taxon>Cloeon</taxon>
    </lineage>
</organism>
<reference evidence="1 2" key="1">
    <citation type="submission" date="2020-04" db="EMBL/GenBank/DDBJ databases">
        <authorList>
            <person name="Alioto T."/>
            <person name="Alioto T."/>
            <person name="Gomez Garrido J."/>
        </authorList>
    </citation>
    <scope>NUCLEOTIDE SEQUENCE [LARGE SCALE GENOMIC DNA]</scope>
</reference>
<proteinExistence type="predicted"/>